<dbReference type="Pfam" id="PF23356">
    <property type="entry name" value="TPR_PEP5_VPS11"/>
    <property type="match status" value="1"/>
</dbReference>
<dbReference type="FunCoup" id="A0A0G4FUL5">
    <property type="interactions" value="336"/>
</dbReference>
<dbReference type="GO" id="GO:0030897">
    <property type="term" value="C:HOPS complex"/>
    <property type="evidence" value="ECO:0007669"/>
    <property type="project" value="TreeGrafter"/>
</dbReference>
<evidence type="ECO:0000256" key="6">
    <source>
        <dbReference type="ARBA" id="ARBA00022927"/>
    </source>
</evidence>
<dbReference type="OMA" id="ENENECP"/>
<reference evidence="14 15" key="1">
    <citation type="submission" date="2014-11" db="EMBL/GenBank/DDBJ databases">
        <authorList>
            <person name="Zhu J."/>
            <person name="Qi W."/>
            <person name="Song R."/>
        </authorList>
    </citation>
    <scope>NUCLEOTIDE SEQUENCE [LARGE SCALE GENOMIC DNA]</scope>
</reference>
<feature type="compositionally biased region" description="Low complexity" evidence="12">
    <location>
        <begin position="20"/>
        <end position="48"/>
    </location>
</feature>
<keyword evidence="6" id="KW-0653">Protein transport</keyword>
<dbReference type="OrthoDB" id="26184at2759"/>
<dbReference type="PROSITE" id="PS50236">
    <property type="entry name" value="CHCR"/>
    <property type="match status" value="1"/>
</dbReference>
<accession>A0A0G4FUL5</accession>
<name>A0A0G4FUL5_VITBC</name>
<comment type="similarity">
    <text evidence="1">Belongs to the VPS11 family.</text>
</comment>
<organism evidence="14 15">
    <name type="scientific">Vitrella brassicaformis (strain CCMP3155)</name>
    <dbReference type="NCBI Taxonomy" id="1169540"/>
    <lineage>
        <taxon>Eukaryota</taxon>
        <taxon>Sar</taxon>
        <taxon>Alveolata</taxon>
        <taxon>Colpodellida</taxon>
        <taxon>Vitrellaceae</taxon>
        <taxon>Vitrella</taxon>
    </lineage>
</organism>
<dbReference type="Pfam" id="PF12451">
    <property type="entry name" value="VPS11_C"/>
    <property type="match status" value="1"/>
</dbReference>
<feature type="compositionally biased region" description="Polar residues" evidence="12">
    <location>
        <begin position="1157"/>
        <end position="1166"/>
    </location>
</feature>
<feature type="region of interest" description="Disordered" evidence="12">
    <location>
        <begin position="1149"/>
        <end position="1288"/>
    </location>
</feature>
<evidence type="ECO:0000256" key="3">
    <source>
        <dbReference type="ARBA" id="ARBA00022723"/>
    </source>
</evidence>
<dbReference type="EMBL" id="CDMY01000505">
    <property type="protein sequence ID" value="CEM18634.1"/>
    <property type="molecule type" value="Genomic_DNA"/>
</dbReference>
<evidence type="ECO:0000256" key="11">
    <source>
        <dbReference type="SAM" id="Coils"/>
    </source>
</evidence>
<dbReference type="GO" id="GO:0007032">
    <property type="term" value="P:endosome organization"/>
    <property type="evidence" value="ECO:0007669"/>
    <property type="project" value="TreeGrafter"/>
</dbReference>
<keyword evidence="15" id="KW-1185">Reference proteome</keyword>
<dbReference type="GO" id="GO:0006904">
    <property type="term" value="P:vesicle docking involved in exocytosis"/>
    <property type="evidence" value="ECO:0007669"/>
    <property type="project" value="TreeGrafter"/>
</dbReference>
<dbReference type="PANTHER" id="PTHR23323:SF24">
    <property type="entry name" value="VACUOLAR PROTEIN SORTING-ASSOCIATED PROTEIN 11 HOMOLOG"/>
    <property type="match status" value="1"/>
</dbReference>
<dbReference type="PROSITE" id="PS50089">
    <property type="entry name" value="ZF_RING_2"/>
    <property type="match status" value="1"/>
</dbReference>
<dbReference type="InterPro" id="IPR057308">
    <property type="entry name" value="CHCR_PEP5_VPS11"/>
</dbReference>
<dbReference type="STRING" id="1169540.A0A0G4FUL5"/>
<protein>
    <recommendedName>
        <fullName evidence="13">RING-type domain-containing protein</fullName>
    </recommendedName>
</protein>
<dbReference type="VEuPathDB" id="CryptoDB:Vbra_21716"/>
<sequence length="1288" mass="138577">MQKLRRLNFFERIVVKTEGSPDAQQPPQQQPPAAAAAADAQPSPVAAPREAVPLSVSGLPQLHVVCVAGGPDQIWLGDAHGCLHRLDRQYRLVSFCAFEMALYGLKQLQMTTEGGRTQSLLIALGRDEGPRGSGPGGLTKYKVYDLSPGTEDEEGFPKCLREARLFSAKMPEQNITCFDANRPFTQLAIGTESAGVCLFRGDLIKERTCRLRLLRDVVSPVTGVHFLKADAISTKTEQRYYLFVCTTTSIASYLCSDKGDPQVMYLDPTAGAPSFCSTVVEATQVLLVLRDVGIFSYDAEQGNLSALPFEGQKMQLTSYKAYFAALTAEESARPGASPMSVTVGGPDGSSTAVAAAAGAAASQRQLVTVCLSYPEVRFVAFVGYINDVTHIFPAMGSLFVLARGGGGVGGEGPCMLLELREKDIAERLDILVKKRLFEWATEVALREHQPREVLQEVHRLHGDWLYDKRAFDQAIQVYTKTIGCVEPSYVIEKYLDAQRIHNLATYLKKLHEAGVAEKEHTTLLFKCYTKLKDTEALERFLKGARGKEAAGAAKGEAAAAANGTAVAADGGVGYGYGYDLSAAITECRLSGYSQLGADLALQQGQHDSYVAILMEDFRDFDKAIQHIQTLQPQMACTLLLKFGRPLIRHVPEETLALIKDICRKYNPSVEVFFPLFMDNSTQLRRFLCEVLESVGSSTDPANAVAAGRLASGAAPLSPAVITTALELLLREHKALVQKTSPDTATTTPTAAAAAATDATSAAPPTPTPSPSQPPSLSLSLSEPASPKSVIKLLREFGTSDETLQASLPLCQIYDHQEALTYVCEKLGLLQLPLPHFLQLPDSCLSQLVEYCVRWGATDQSLWTETLAHLATRDDANMAIMEVLQHIEHHRLLPPLAVLEILRQNAQPHSDSDEGGQEGEGGDGTAACSSAVTVGAVKGYLMNAFNQLTADIDASEDRIERDRQEIERMQDEIEKLKTQPRPFQMTRCSQCGLGLEVPSIHFFCGHSYHSYCVPNVVEPLCPKCSPEAQAKQVVREQREAQAKNTDEFFKFLRGSPDGFAHVAEYFGRGLFPQQLTPSDMTAAAEPTQPPFAPSPFLSSMMRADMPPPSPSLSSSVGFNPFDNGVPAAAAAGAAAGAAAVATATVPPPARQPLPLSSPSPFATTSNYAAPAPAPPVALPRSPVPARRAPDITTPTPSTVPLNPFAAAAESQPPTNPFASSSGALDGPAARNPFPAATPNGMATVGRSPQWETSDRSKSMTERGRRVVERGDALSSTPPARNTTNPFQPD</sequence>
<dbReference type="GO" id="GO:0030674">
    <property type="term" value="F:protein-macromolecule adaptor activity"/>
    <property type="evidence" value="ECO:0007669"/>
    <property type="project" value="TreeGrafter"/>
</dbReference>
<feature type="compositionally biased region" description="Pro residues" evidence="12">
    <location>
        <begin position="763"/>
        <end position="773"/>
    </location>
</feature>
<feature type="repeat" description="CHCR" evidence="10">
    <location>
        <begin position="478"/>
        <end position="652"/>
    </location>
</feature>
<evidence type="ECO:0000256" key="12">
    <source>
        <dbReference type="SAM" id="MobiDB-lite"/>
    </source>
</evidence>
<dbReference type="InterPro" id="IPR024763">
    <property type="entry name" value="VPS11_C"/>
</dbReference>
<evidence type="ECO:0000256" key="1">
    <source>
        <dbReference type="ARBA" id="ARBA00007070"/>
    </source>
</evidence>
<keyword evidence="11" id="KW-0175">Coiled coil</keyword>
<evidence type="ECO:0000256" key="10">
    <source>
        <dbReference type="PROSITE-ProRule" id="PRU01006"/>
    </source>
</evidence>
<feature type="coiled-coil region" evidence="11">
    <location>
        <begin position="944"/>
        <end position="978"/>
    </location>
</feature>
<dbReference type="CDD" id="cd16688">
    <property type="entry name" value="RING-H2_Vps11"/>
    <property type="match status" value="1"/>
</dbReference>
<proteinExistence type="inferred from homology"/>
<feature type="compositionally biased region" description="Basic and acidic residues" evidence="12">
    <location>
        <begin position="1251"/>
        <end position="1270"/>
    </location>
</feature>
<dbReference type="InterPro" id="IPR001841">
    <property type="entry name" value="Znf_RING"/>
</dbReference>
<dbReference type="GO" id="GO:0005768">
    <property type="term" value="C:endosome"/>
    <property type="evidence" value="ECO:0007669"/>
    <property type="project" value="TreeGrafter"/>
</dbReference>
<feature type="compositionally biased region" description="Polar residues" evidence="12">
    <location>
        <begin position="1272"/>
        <end position="1288"/>
    </location>
</feature>
<evidence type="ECO:0000256" key="8">
    <source>
        <dbReference type="ARBA" id="ARBA00029433"/>
    </source>
</evidence>
<dbReference type="PhylomeDB" id="A0A0G4FUL5"/>
<evidence type="ECO:0000313" key="14">
    <source>
        <dbReference type="EMBL" id="CEM18634.1"/>
    </source>
</evidence>
<keyword evidence="7" id="KW-0472">Membrane</keyword>
<keyword evidence="2" id="KW-0813">Transport</keyword>
<keyword evidence="3" id="KW-0479">Metal-binding</keyword>
<feature type="region of interest" description="Disordered" evidence="12">
    <location>
        <begin position="738"/>
        <end position="782"/>
    </location>
</feature>
<evidence type="ECO:0000256" key="7">
    <source>
        <dbReference type="ARBA" id="ARBA00023136"/>
    </source>
</evidence>
<evidence type="ECO:0000256" key="9">
    <source>
        <dbReference type="PROSITE-ProRule" id="PRU00175"/>
    </source>
</evidence>
<feature type="compositionally biased region" description="Low complexity" evidence="12">
    <location>
        <begin position="739"/>
        <end position="762"/>
    </location>
</feature>
<dbReference type="InterPro" id="IPR000547">
    <property type="entry name" value="Clathrin_H-chain/VPS_repeat"/>
</dbReference>
<dbReference type="GO" id="GO:0006886">
    <property type="term" value="P:intracellular protein transport"/>
    <property type="evidence" value="ECO:0007669"/>
    <property type="project" value="UniProtKB-UniRule"/>
</dbReference>
<dbReference type="InterPro" id="IPR057307">
    <property type="entry name" value="PEP5_VPS11_N"/>
</dbReference>
<dbReference type="Proteomes" id="UP000041254">
    <property type="component" value="Unassembled WGS sequence"/>
</dbReference>
<dbReference type="GO" id="GO:0008270">
    <property type="term" value="F:zinc ion binding"/>
    <property type="evidence" value="ECO:0007669"/>
    <property type="project" value="UniProtKB-KW"/>
</dbReference>
<feature type="region of interest" description="Disordered" evidence="12">
    <location>
        <begin position="17"/>
        <end position="49"/>
    </location>
</feature>
<feature type="region of interest" description="Disordered" evidence="12">
    <location>
        <begin position="906"/>
        <end position="925"/>
    </location>
</feature>
<keyword evidence="5" id="KW-0862">Zinc</keyword>
<evidence type="ECO:0000256" key="5">
    <source>
        <dbReference type="ARBA" id="ARBA00022833"/>
    </source>
</evidence>
<dbReference type="GO" id="GO:0048284">
    <property type="term" value="P:organelle fusion"/>
    <property type="evidence" value="ECO:0007669"/>
    <property type="project" value="TreeGrafter"/>
</dbReference>
<dbReference type="Pfam" id="PF23341">
    <property type="entry name" value="PEP5_VPS11_N"/>
    <property type="match status" value="1"/>
</dbReference>
<comment type="subcellular location">
    <subcellularLocation>
        <location evidence="8">Endomembrane system</location>
        <topology evidence="8">Peripheral membrane protein</topology>
        <orientation evidence="8">Cytoplasmic side</orientation>
    </subcellularLocation>
</comment>
<evidence type="ECO:0000256" key="2">
    <source>
        <dbReference type="ARBA" id="ARBA00022448"/>
    </source>
</evidence>
<dbReference type="GO" id="GO:0007033">
    <property type="term" value="P:vacuole organization"/>
    <property type="evidence" value="ECO:0007669"/>
    <property type="project" value="TreeGrafter"/>
</dbReference>
<keyword evidence="4 9" id="KW-0863">Zinc-finger</keyword>
<dbReference type="PANTHER" id="PTHR23323">
    <property type="entry name" value="VACUOLAR PROTEIN SORTING-ASSOCIATED PROTEIN"/>
    <property type="match status" value="1"/>
</dbReference>
<evidence type="ECO:0000256" key="4">
    <source>
        <dbReference type="ARBA" id="ARBA00022771"/>
    </source>
</evidence>
<evidence type="ECO:0000313" key="15">
    <source>
        <dbReference type="Proteomes" id="UP000041254"/>
    </source>
</evidence>
<evidence type="ECO:0000259" key="13">
    <source>
        <dbReference type="PROSITE" id="PS50089"/>
    </source>
</evidence>
<dbReference type="InParanoid" id="A0A0G4FUL5"/>
<feature type="domain" description="RING-type" evidence="13">
    <location>
        <begin position="987"/>
        <end position="1024"/>
    </location>
</feature>
<gene>
    <name evidence="14" type="ORF">Vbra_21716</name>
</gene>